<gene>
    <name evidence="3" type="primary">wzy</name>
    <name evidence="3" type="ORF">H0I76_01730</name>
</gene>
<feature type="transmembrane region" description="Helical" evidence="2">
    <location>
        <begin position="32"/>
        <end position="52"/>
    </location>
</feature>
<feature type="transmembrane region" description="Helical" evidence="2">
    <location>
        <begin position="427"/>
        <end position="447"/>
    </location>
</feature>
<dbReference type="EMBL" id="JAEHHL010000001">
    <property type="protein sequence ID" value="MBK0397896.1"/>
    <property type="molecule type" value="Genomic_DNA"/>
</dbReference>
<comment type="caution">
    <text evidence="3">The sequence shown here is derived from an EMBL/GenBank/DDBJ whole genome shotgun (WGS) entry which is preliminary data.</text>
</comment>
<feature type="transmembrane region" description="Helical" evidence="2">
    <location>
        <begin position="247"/>
        <end position="268"/>
    </location>
</feature>
<organism evidence="3 4">
    <name type="scientific">Thermohalobaculum xanthum</name>
    <dbReference type="NCBI Taxonomy" id="2753746"/>
    <lineage>
        <taxon>Bacteria</taxon>
        <taxon>Pseudomonadati</taxon>
        <taxon>Pseudomonadota</taxon>
        <taxon>Alphaproteobacteria</taxon>
        <taxon>Rhodobacterales</taxon>
        <taxon>Paracoccaceae</taxon>
        <taxon>Thermohalobaculum</taxon>
    </lineage>
</organism>
<keyword evidence="4" id="KW-1185">Reference proteome</keyword>
<feature type="transmembrane region" description="Helical" evidence="2">
    <location>
        <begin position="368"/>
        <end position="386"/>
    </location>
</feature>
<dbReference type="Proteomes" id="UP000655420">
    <property type="component" value="Unassembled WGS sequence"/>
</dbReference>
<sequence length="479" mass="52824">MVAAYLAIALLVPLVPLLTAWRYAFAPGGGPLLLVSFALFLGVPMKVAYTYLFASDLSAPWFQRPDSALEYALVYILLFMVLVSVGYALGMRREERFDARPVLRAQAIGPQATLVLLVVSVAMFAIVLVLLQSRKHGFSDLTDLLTFEKIADLNRSKLDMISRVEGFGKSYAFIFAFLGVIWFSFIVIVCSSLSDNRTRSHVAAVLILLALVLFESLIRGKRLSLINILLFFVIACYIVRGHISTKMWAGLAITFPVMFGVFTAMSVFRHFGADSGGIGLQQAADIAFMHVFRSTYFTDINNLATIMWRMEDHELLMGESFTRLVTSFIPREFWPDKPAISVGIFVRTEIYGVGRALGGINTPLPTEAYLNFGWGGVFVGVVYGFALRRFEVWCLSVRNVERYGSAWLYIFVVLPVTWVMMQSSFALAMTGAIVATVMALAIGIPAAMSARRREQLRGAAAMGPAQIGRGGDGITTPAE</sequence>
<feature type="transmembrane region" description="Helical" evidence="2">
    <location>
        <begin position="202"/>
        <end position="218"/>
    </location>
</feature>
<evidence type="ECO:0000313" key="3">
    <source>
        <dbReference type="EMBL" id="MBK0397896.1"/>
    </source>
</evidence>
<reference evidence="3" key="1">
    <citation type="submission" date="2020-12" db="EMBL/GenBank/DDBJ databases">
        <title>Bacterial taxonomy.</title>
        <authorList>
            <person name="Pan X."/>
        </authorList>
    </citation>
    <scope>NUCLEOTIDE SEQUENCE</scope>
    <source>
        <strain evidence="3">M0105</strain>
    </source>
</reference>
<dbReference type="AlphaFoldDB" id="A0A8J7M3W4"/>
<feature type="transmembrane region" description="Helical" evidence="2">
    <location>
        <begin position="406"/>
        <end position="421"/>
    </location>
</feature>
<dbReference type="RefSeq" id="WP_200606176.1">
    <property type="nucleotide sequence ID" value="NZ_JAEHHL010000001.1"/>
</dbReference>
<dbReference type="NCBIfam" id="TIGR04370">
    <property type="entry name" value="glyco_rpt_poly"/>
    <property type="match status" value="1"/>
</dbReference>
<evidence type="ECO:0000256" key="1">
    <source>
        <dbReference type="SAM" id="MobiDB-lite"/>
    </source>
</evidence>
<name>A0A8J7M3W4_9RHOB</name>
<keyword evidence="2" id="KW-0812">Transmembrane</keyword>
<keyword evidence="2" id="KW-0472">Membrane</keyword>
<feature type="transmembrane region" description="Helical" evidence="2">
    <location>
        <begin position="112"/>
        <end position="131"/>
    </location>
</feature>
<protein>
    <submittedName>
        <fullName evidence="3">O-antigen polysaccharide polymerase Wzy</fullName>
    </submittedName>
</protein>
<evidence type="ECO:0000256" key="2">
    <source>
        <dbReference type="SAM" id="Phobius"/>
    </source>
</evidence>
<accession>A0A8J7M3W4</accession>
<feature type="transmembrane region" description="Helical" evidence="2">
    <location>
        <begin position="224"/>
        <end position="240"/>
    </location>
</feature>
<keyword evidence="2" id="KW-1133">Transmembrane helix</keyword>
<proteinExistence type="predicted"/>
<feature type="transmembrane region" description="Helical" evidence="2">
    <location>
        <begin position="72"/>
        <end position="91"/>
    </location>
</feature>
<feature type="transmembrane region" description="Helical" evidence="2">
    <location>
        <begin position="170"/>
        <end position="190"/>
    </location>
</feature>
<feature type="region of interest" description="Disordered" evidence="1">
    <location>
        <begin position="460"/>
        <end position="479"/>
    </location>
</feature>
<feature type="transmembrane region" description="Helical" evidence="2">
    <location>
        <begin position="6"/>
        <end position="25"/>
    </location>
</feature>
<evidence type="ECO:0000313" key="4">
    <source>
        <dbReference type="Proteomes" id="UP000655420"/>
    </source>
</evidence>